<dbReference type="InterPro" id="IPR044666">
    <property type="entry name" value="Cyclophilin_A-like"/>
</dbReference>
<dbReference type="AlphaFoldDB" id="A0A2A5AW17"/>
<proteinExistence type="predicted"/>
<dbReference type="GO" id="GO:0003755">
    <property type="term" value="F:peptidyl-prolyl cis-trans isomerase activity"/>
    <property type="evidence" value="ECO:0007669"/>
    <property type="project" value="UniProtKB-KW"/>
</dbReference>
<reference evidence="6" key="1">
    <citation type="submission" date="2017-08" db="EMBL/GenBank/DDBJ databases">
        <title>A dynamic microbial community with high functional redundancy inhabits the cold, oxic subseafloor aquifer.</title>
        <authorList>
            <person name="Tully B.J."/>
            <person name="Wheat C.G."/>
            <person name="Glazer B.T."/>
            <person name="Huber J.A."/>
        </authorList>
    </citation>
    <scope>NUCLEOTIDE SEQUENCE [LARGE SCALE GENOMIC DNA]</scope>
</reference>
<protein>
    <recommendedName>
        <fullName evidence="1">peptidylprolyl isomerase</fullName>
        <ecNumber evidence="1">5.2.1.8</ecNumber>
    </recommendedName>
</protein>
<accession>A0A2A5AW17</accession>
<sequence>MFSSKLSNFLWLRLIALPLLVISLSIQFAYGNTIVRVSTSVGDYSIELFDDITPGTVTNFLNYVNSGRYNGTVIHRSEPGFVIQGGWMLYDDAQASFFTIATDPNIANEFNLSNIRGTLAMAKQGGDPNSANSQWFINLTDNSFLDSDNGGFTVFGKVLGDGMDVVDAISNLPRWILTANSPFPTIDFNGANLSNANMVNVTMSVVEQSPEPANFLDASTGLLRVKVDAGESGLAAITFSVNSTEPEVIIQLDLNSIVPLTETVENIASFDGATGRLVLPELVVDGVVAYRNVIFLLSDEEQFLFTLESFD</sequence>
<evidence type="ECO:0000256" key="1">
    <source>
        <dbReference type="ARBA" id="ARBA00013194"/>
    </source>
</evidence>
<evidence type="ECO:0000256" key="3">
    <source>
        <dbReference type="ARBA" id="ARBA00023235"/>
    </source>
</evidence>
<dbReference type="SUPFAM" id="SSF50891">
    <property type="entry name" value="Cyclophilin-like"/>
    <property type="match status" value="1"/>
</dbReference>
<keyword evidence="3 5" id="KW-0413">Isomerase</keyword>
<dbReference type="InterPro" id="IPR002130">
    <property type="entry name" value="Cyclophilin-type_PPIase_dom"/>
</dbReference>
<dbReference type="EMBL" id="NVVJ01000041">
    <property type="protein sequence ID" value="PCJ23310.1"/>
    <property type="molecule type" value="Genomic_DNA"/>
</dbReference>
<dbReference type="PROSITE" id="PS50072">
    <property type="entry name" value="CSA_PPIASE_2"/>
    <property type="match status" value="1"/>
</dbReference>
<evidence type="ECO:0000256" key="2">
    <source>
        <dbReference type="ARBA" id="ARBA00023110"/>
    </source>
</evidence>
<dbReference type="Gene3D" id="2.40.100.10">
    <property type="entry name" value="Cyclophilin-like"/>
    <property type="match status" value="1"/>
</dbReference>
<comment type="caution">
    <text evidence="5">The sequence shown here is derived from an EMBL/GenBank/DDBJ whole genome shotgun (WGS) entry which is preliminary data.</text>
</comment>
<dbReference type="EC" id="5.2.1.8" evidence="1"/>
<name>A0A2A5AW17_9GAMM</name>
<gene>
    <name evidence="5" type="ORF">COA96_12125</name>
</gene>
<evidence type="ECO:0000259" key="4">
    <source>
        <dbReference type="PROSITE" id="PS50072"/>
    </source>
</evidence>
<keyword evidence="2" id="KW-0697">Rotamase</keyword>
<dbReference type="PANTHER" id="PTHR45625:SF4">
    <property type="entry name" value="PEPTIDYLPROLYL ISOMERASE DOMAIN AND WD REPEAT-CONTAINING PROTEIN 1"/>
    <property type="match status" value="1"/>
</dbReference>
<dbReference type="PRINTS" id="PR00153">
    <property type="entry name" value="CSAPPISMRASE"/>
</dbReference>
<organism evidence="5 6">
    <name type="scientific">SAR86 cluster bacterium</name>
    <dbReference type="NCBI Taxonomy" id="2030880"/>
    <lineage>
        <taxon>Bacteria</taxon>
        <taxon>Pseudomonadati</taxon>
        <taxon>Pseudomonadota</taxon>
        <taxon>Gammaproteobacteria</taxon>
        <taxon>SAR86 cluster</taxon>
    </lineage>
</organism>
<dbReference type="Pfam" id="PF00160">
    <property type="entry name" value="Pro_isomerase"/>
    <property type="match status" value="1"/>
</dbReference>
<evidence type="ECO:0000313" key="6">
    <source>
        <dbReference type="Proteomes" id="UP000218327"/>
    </source>
</evidence>
<evidence type="ECO:0000313" key="5">
    <source>
        <dbReference type="EMBL" id="PCJ23310.1"/>
    </source>
</evidence>
<dbReference type="Proteomes" id="UP000218327">
    <property type="component" value="Unassembled WGS sequence"/>
</dbReference>
<dbReference type="PANTHER" id="PTHR45625">
    <property type="entry name" value="PEPTIDYL-PROLYL CIS-TRANS ISOMERASE-RELATED"/>
    <property type="match status" value="1"/>
</dbReference>
<dbReference type="InterPro" id="IPR029000">
    <property type="entry name" value="Cyclophilin-like_dom_sf"/>
</dbReference>
<feature type="domain" description="PPIase cyclophilin-type" evidence="4">
    <location>
        <begin position="38"/>
        <end position="193"/>
    </location>
</feature>